<feature type="region of interest" description="Disordered" evidence="2">
    <location>
        <begin position="782"/>
        <end position="834"/>
    </location>
</feature>
<dbReference type="SUPFAM" id="SSF47226">
    <property type="entry name" value="Histidine-containing phosphotransfer domain, HPT domain"/>
    <property type="match status" value="1"/>
</dbReference>
<evidence type="ECO:0000313" key="6">
    <source>
        <dbReference type="EMBL" id="BAV92306.1"/>
    </source>
</evidence>
<dbReference type="GO" id="GO:0016301">
    <property type="term" value="F:kinase activity"/>
    <property type="evidence" value="ECO:0007669"/>
    <property type="project" value="UniProtKB-KW"/>
</dbReference>
<feature type="transmembrane region" description="Helical" evidence="3">
    <location>
        <begin position="273"/>
        <end position="293"/>
    </location>
</feature>
<gene>
    <name evidence="6" type="ORF">RSDT_0794</name>
</gene>
<evidence type="ECO:0000256" key="1">
    <source>
        <dbReference type="ARBA" id="ARBA00022553"/>
    </source>
</evidence>
<keyword evidence="3" id="KW-0472">Membrane</keyword>
<dbReference type="GO" id="GO:0000160">
    <property type="term" value="P:phosphorelay signal transduction system"/>
    <property type="evidence" value="ECO:0007669"/>
    <property type="project" value="InterPro"/>
</dbReference>
<dbReference type="InterPro" id="IPR005467">
    <property type="entry name" value="His_kinase_dom"/>
</dbReference>
<dbReference type="RefSeq" id="WP_231941811.1">
    <property type="nucleotide sequence ID" value="NZ_AP017368.1"/>
</dbReference>
<keyword evidence="3" id="KW-1133">Transmembrane helix</keyword>
<keyword evidence="1" id="KW-0597">Phosphoprotein</keyword>
<evidence type="ECO:0000313" key="7">
    <source>
        <dbReference type="Proteomes" id="UP000242645"/>
    </source>
</evidence>
<feature type="transmembrane region" description="Helical" evidence="3">
    <location>
        <begin position="241"/>
        <end position="261"/>
    </location>
</feature>
<keyword evidence="6" id="KW-0418">Kinase</keyword>
<evidence type="ECO:0000256" key="2">
    <source>
        <dbReference type="SAM" id="MobiDB-lite"/>
    </source>
</evidence>
<keyword evidence="3" id="KW-0812">Transmembrane</keyword>
<dbReference type="EMBL" id="AP017368">
    <property type="protein sequence ID" value="BAV92306.1"/>
    <property type="molecule type" value="Genomic_DNA"/>
</dbReference>
<dbReference type="AlphaFoldDB" id="A0A1J1DR48"/>
<dbReference type="InterPro" id="IPR036890">
    <property type="entry name" value="HATPase_C_sf"/>
</dbReference>
<dbReference type="Gene3D" id="3.30.565.10">
    <property type="entry name" value="Histidine kinase-like ATPase, C-terminal domain"/>
    <property type="match status" value="1"/>
</dbReference>
<feature type="signal peptide" evidence="4">
    <location>
        <begin position="1"/>
        <end position="27"/>
    </location>
</feature>
<dbReference type="SUPFAM" id="SSF55874">
    <property type="entry name" value="ATPase domain of HSP90 chaperone/DNA topoisomerase II/histidine kinase"/>
    <property type="match status" value="1"/>
</dbReference>
<evidence type="ECO:0000259" key="5">
    <source>
        <dbReference type="PROSITE" id="PS50109"/>
    </source>
</evidence>
<dbReference type="PANTHER" id="PTHR45339">
    <property type="entry name" value="HYBRID SIGNAL TRANSDUCTION HISTIDINE KINASE J"/>
    <property type="match status" value="1"/>
</dbReference>
<proteinExistence type="predicted"/>
<feature type="region of interest" description="Disordered" evidence="2">
    <location>
        <begin position="905"/>
        <end position="979"/>
    </location>
</feature>
<reference evidence="6 7" key="1">
    <citation type="journal article" date="2017" name="ISME J.">
        <title>Genome of 'Ca. Desulfovibrio trichonymphae', an H2-oxidizing bacterium in a tripartite symbiotic system within a protist cell in the termite gut.</title>
        <authorList>
            <person name="Kuwahara H."/>
            <person name="Yuki M."/>
            <person name="Izawa K."/>
            <person name="Ohkuma M."/>
            <person name="Hongoh Y."/>
        </authorList>
    </citation>
    <scope>NUCLEOTIDE SEQUENCE [LARGE SCALE GENOMIC DNA]</scope>
    <source>
        <strain evidence="6 7">Rs-N31</strain>
    </source>
</reference>
<dbReference type="Proteomes" id="UP000242645">
    <property type="component" value="Chromosome"/>
</dbReference>
<dbReference type="PROSITE" id="PS50109">
    <property type="entry name" value="HIS_KIN"/>
    <property type="match status" value="1"/>
</dbReference>
<feature type="transmembrane region" description="Helical" evidence="3">
    <location>
        <begin position="331"/>
        <end position="351"/>
    </location>
</feature>
<feature type="chain" id="PRO_5009618605" evidence="4">
    <location>
        <begin position="28"/>
        <end position="1163"/>
    </location>
</feature>
<feature type="region of interest" description="Disordered" evidence="2">
    <location>
        <begin position="1000"/>
        <end position="1072"/>
    </location>
</feature>
<protein>
    <submittedName>
        <fullName evidence="6">Putative signal taransduction histidine kinase</fullName>
    </submittedName>
</protein>
<accession>A0A1J1DR48</accession>
<feature type="domain" description="Histidine kinase" evidence="5">
    <location>
        <begin position="433"/>
        <end position="627"/>
    </location>
</feature>
<keyword evidence="6" id="KW-0808">Transferase</keyword>
<feature type="compositionally biased region" description="Low complexity" evidence="2">
    <location>
        <begin position="961"/>
        <end position="975"/>
    </location>
</feature>
<feature type="transmembrane region" description="Helical" evidence="3">
    <location>
        <begin position="190"/>
        <end position="208"/>
    </location>
</feature>
<feature type="transmembrane region" description="Helical" evidence="3">
    <location>
        <begin position="305"/>
        <end position="324"/>
    </location>
</feature>
<feature type="compositionally biased region" description="Polar residues" evidence="2">
    <location>
        <begin position="1000"/>
        <end position="1023"/>
    </location>
</feature>
<evidence type="ECO:0000256" key="4">
    <source>
        <dbReference type="SAM" id="SignalP"/>
    </source>
</evidence>
<dbReference type="KEGG" id="dtr:RSDT_0794"/>
<name>A0A1J1DR48_9BACT</name>
<organism evidence="6 7">
    <name type="scientific">Candidatus Desulfovibrio trichonymphae</name>
    <dbReference type="NCBI Taxonomy" id="1725232"/>
    <lineage>
        <taxon>Bacteria</taxon>
        <taxon>Pseudomonadati</taxon>
        <taxon>Thermodesulfobacteriota</taxon>
        <taxon>Desulfovibrionia</taxon>
        <taxon>Desulfovibrionales</taxon>
        <taxon>Desulfovibrionaceae</taxon>
        <taxon>Desulfovibrio</taxon>
    </lineage>
</organism>
<keyword evidence="7" id="KW-1185">Reference proteome</keyword>
<dbReference type="InterPro" id="IPR036641">
    <property type="entry name" value="HPT_dom_sf"/>
</dbReference>
<dbReference type="GO" id="GO:0005886">
    <property type="term" value="C:plasma membrane"/>
    <property type="evidence" value="ECO:0007669"/>
    <property type="project" value="UniProtKB-SubCell"/>
</dbReference>
<feature type="transmembrane region" description="Helical" evidence="3">
    <location>
        <begin position="215"/>
        <end position="235"/>
    </location>
</feature>
<dbReference type="GO" id="GO:0005524">
    <property type="term" value="F:ATP binding"/>
    <property type="evidence" value="ECO:0007669"/>
    <property type="project" value="UniProtKB-KW"/>
</dbReference>
<sequence>MTSTMRPILYWSILLLCAIFLFPRATAAAMPLQPEMPQAGNLPFLPCLDYFLDGTGDMDVEEVAAPGNTQAFHPLILQKLPRESAVMWLRFTLAPLPEKTRPTAVLLDMGESVPGAPVLYAPIVNPVNGAPEWGETPIARRAAVLLPEARKEALTCFIRMEGLPGPWFSPALRTPQDAANKAWSNFSRTAAALALAVVMVLCLLRALTEKGQWRLWTALYVGAALAQSVAGMPAFGNDRPGISEAAALLLPGIALMLLSHAGRHLLGGKSRALDIQFLLLSLPGTALAILPLLPWFSWTARYVDLWPAGTLLFAPSALRACIMGIPGGKRFLLACLLSALFTAAGVLFPAGGFSATLLAAAPLWGTALGAMLIATTTALGDREKSASTTSAGAATTSMTTRYDLGEPLDDPNLRLVLPQTGDAPKSGASPAAAASDTLRIPLEYLMREGAALEHCALPPAVRQYVKNMLDAAKEMTRIISATPQTAQQTDRRVFNLQQLMREVHDSTSSMAQAAGIGLAWYMPPHLGHTYEGEAEAISETLSLLLESAVHATQRGAVQFSVRRVPESADAGHLLFTVQDTGAGMPPQNRSSLALTRTWELAGAHNGFLGLECGPQGTTIAFTLHLNYLEMEGSELAWENLPHVIITAEGAVDRQLLAHMLKSLPCRSSEVRGLHEALQIHQTNPALLLIAQGQFVNAAPSLLQQFTEQAKAASLPFCKFLAITKDDSHWDDMAHTGFTHALLEPVDSEAFCITVKEILHEAAADKMSAVKAVAPDELLELPQMSEKVSTSTDSPVPGYNASPAQKSAATPVGRPPLPDLFSADAPPGETSSVKIPDLTALPDLLSFAESLRNNPPKGAADKGTAKQKGSLFGGFPDTEPLSLLDMSPKMDAGLQAARAILSKTEKPAETLSPASQEQPAAPSPPEQTHPTATKPGLRRHLSSAAMPQPAQPPRIVPANASTAGTQTQQQRTTTKTVEGMAAAPAPCGTASFMDFIAGTTSASSRTQTVQGVSVPTADNMTSSPPGQPHAPLPSKPLSVTGQTAVTHADPVRHDAGQTQSNEPQDKASRQRQITDSTMLLLVEHLDRAIEDAQSAFAQRRAPMVGDAARRIAAESDNYGLRVLARMARCVERAARASDMNALGDLLPELVAAVERNRIALTPRE</sequence>
<dbReference type="PANTHER" id="PTHR45339:SF5">
    <property type="entry name" value="HISTIDINE KINASE"/>
    <property type="match status" value="1"/>
</dbReference>
<feature type="region of interest" description="Disordered" evidence="2">
    <location>
        <begin position="848"/>
        <end position="875"/>
    </location>
</feature>
<evidence type="ECO:0000256" key="3">
    <source>
        <dbReference type="SAM" id="Phobius"/>
    </source>
</evidence>
<keyword evidence="4" id="KW-0732">Signal</keyword>
<feature type="compositionally biased region" description="Pro residues" evidence="2">
    <location>
        <begin position="1024"/>
        <end position="1033"/>
    </location>
</feature>